<evidence type="ECO:0000313" key="1">
    <source>
        <dbReference type="EMBL" id="VEL28835.1"/>
    </source>
</evidence>
<organism evidence="1 2">
    <name type="scientific">Protopolystoma xenopodis</name>
    <dbReference type="NCBI Taxonomy" id="117903"/>
    <lineage>
        <taxon>Eukaryota</taxon>
        <taxon>Metazoa</taxon>
        <taxon>Spiralia</taxon>
        <taxon>Lophotrochozoa</taxon>
        <taxon>Platyhelminthes</taxon>
        <taxon>Monogenea</taxon>
        <taxon>Polyopisthocotylea</taxon>
        <taxon>Polystomatidea</taxon>
        <taxon>Polystomatidae</taxon>
        <taxon>Protopolystoma</taxon>
    </lineage>
</organism>
<dbReference type="EMBL" id="CAAALY010098169">
    <property type="protein sequence ID" value="VEL28835.1"/>
    <property type="molecule type" value="Genomic_DNA"/>
</dbReference>
<accession>A0A3S5APL6</accession>
<dbReference type="AlphaFoldDB" id="A0A3S5APL6"/>
<protein>
    <submittedName>
        <fullName evidence="1">Uncharacterized protein</fullName>
    </submittedName>
</protein>
<dbReference type="Proteomes" id="UP000784294">
    <property type="component" value="Unassembled WGS sequence"/>
</dbReference>
<sequence>MPRVVEWNKHARDGIVWVLDGPLSCPENICKPLGKDIDFYVLEAAACNSEKLKKNGQLITAVASSELAELVEENINICDLTLIFNISTVRDAAQEE</sequence>
<keyword evidence="2" id="KW-1185">Reference proteome</keyword>
<evidence type="ECO:0000313" key="2">
    <source>
        <dbReference type="Proteomes" id="UP000784294"/>
    </source>
</evidence>
<comment type="caution">
    <text evidence="1">The sequence shown here is derived from an EMBL/GenBank/DDBJ whole genome shotgun (WGS) entry which is preliminary data.</text>
</comment>
<dbReference type="OrthoDB" id="286301at2759"/>
<name>A0A3S5APL6_9PLAT</name>
<gene>
    <name evidence="1" type="ORF">PXEA_LOCUS22275</name>
</gene>
<reference evidence="1" key="1">
    <citation type="submission" date="2018-11" db="EMBL/GenBank/DDBJ databases">
        <authorList>
            <consortium name="Pathogen Informatics"/>
        </authorList>
    </citation>
    <scope>NUCLEOTIDE SEQUENCE</scope>
</reference>
<proteinExistence type="predicted"/>